<dbReference type="SMART" id="SM00835">
    <property type="entry name" value="Cupin_1"/>
    <property type="match status" value="1"/>
</dbReference>
<feature type="chain" id="PRO_5019617509" description="Germin-like protein" evidence="9">
    <location>
        <begin position="22"/>
        <end position="208"/>
    </location>
</feature>
<keyword evidence="6 7" id="KW-0464">Manganese</keyword>
<dbReference type="GO" id="GO:0048046">
    <property type="term" value="C:apoplast"/>
    <property type="evidence" value="ECO:0007669"/>
    <property type="project" value="UniProtKB-SubCell"/>
</dbReference>
<feature type="binding site" evidence="7">
    <location>
        <position position="94"/>
    </location>
    <ligand>
        <name>oxalate</name>
        <dbReference type="ChEBI" id="CHEBI:30623"/>
    </ligand>
</feature>
<evidence type="ECO:0000256" key="5">
    <source>
        <dbReference type="ARBA" id="ARBA00022723"/>
    </source>
</evidence>
<dbReference type="Gene3D" id="2.60.120.10">
    <property type="entry name" value="Jelly Rolls"/>
    <property type="match status" value="1"/>
</dbReference>
<feature type="binding site" evidence="8">
    <location>
        <position position="138"/>
    </location>
    <ligand>
        <name>Mn(2+)</name>
        <dbReference type="ChEBI" id="CHEBI:29035"/>
    </ligand>
</feature>
<evidence type="ECO:0000313" key="11">
    <source>
        <dbReference type="EMBL" id="PRW59125.1"/>
    </source>
</evidence>
<dbReference type="InterPro" id="IPR014710">
    <property type="entry name" value="RmlC-like_jellyroll"/>
</dbReference>
<proteinExistence type="inferred from homology"/>
<keyword evidence="9" id="KW-0732">Signal</keyword>
<feature type="binding site" evidence="7">
    <location>
        <position position="99"/>
    </location>
    <ligand>
        <name>oxalate</name>
        <dbReference type="ChEBI" id="CHEBI:30623"/>
    </ligand>
</feature>
<evidence type="ECO:0000256" key="4">
    <source>
        <dbReference type="ARBA" id="ARBA00022525"/>
    </source>
</evidence>
<accession>A0A2P6TYI4</accession>
<feature type="signal peptide" evidence="9">
    <location>
        <begin position="1"/>
        <end position="21"/>
    </location>
</feature>
<evidence type="ECO:0000256" key="6">
    <source>
        <dbReference type="ARBA" id="ARBA00023211"/>
    </source>
</evidence>
<dbReference type="InterPro" id="IPR001929">
    <property type="entry name" value="Germin"/>
</dbReference>
<dbReference type="Pfam" id="PF00190">
    <property type="entry name" value="Cupin_1"/>
    <property type="match status" value="1"/>
</dbReference>
<dbReference type="STRING" id="3076.A0A2P6TYI4"/>
<organism evidence="11 12">
    <name type="scientific">Chlorella sorokiniana</name>
    <name type="common">Freshwater green alga</name>
    <dbReference type="NCBI Taxonomy" id="3076"/>
    <lineage>
        <taxon>Eukaryota</taxon>
        <taxon>Viridiplantae</taxon>
        <taxon>Chlorophyta</taxon>
        <taxon>core chlorophytes</taxon>
        <taxon>Trebouxiophyceae</taxon>
        <taxon>Chlorellales</taxon>
        <taxon>Chlorellaceae</taxon>
        <taxon>Chlorella clade</taxon>
        <taxon>Chlorella</taxon>
    </lineage>
</organism>
<keyword evidence="3 9" id="KW-0052">Apoplast</keyword>
<feature type="binding site" evidence="8">
    <location>
        <position position="92"/>
    </location>
    <ligand>
        <name>Mn(2+)</name>
        <dbReference type="ChEBI" id="CHEBI:29035"/>
    </ligand>
</feature>
<feature type="binding site" evidence="8">
    <location>
        <position position="99"/>
    </location>
    <ligand>
        <name>Mn(2+)</name>
        <dbReference type="ChEBI" id="CHEBI:29035"/>
    </ligand>
</feature>
<dbReference type="InterPro" id="IPR011051">
    <property type="entry name" value="RmlC_Cupin_sf"/>
</dbReference>
<sequence length="208" mass="21794">MFKAAALVLLSALLATAPAHGRNLAQAESDSAAASNPFTANLENRTPIVEAQVGIGNASVRVVDSSVMSGLSSTGLSTHLVKLGPCSSLAPHYHPTADEMQLVVQGTLKFVITDLNDNTYTANTTKGDVNVIPKGLVHYIANESCEDAIVDLVFSGNVSRVNLGPSFMLLGQEISKDALGLNSTLDAPMGDIIPITFNGCPDKCKSRR</sequence>
<evidence type="ECO:0000256" key="1">
    <source>
        <dbReference type="ARBA" id="ARBA00004271"/>
    </source>
</evidence>
<evidence type="ECO:0000313" key="12">
    <source>
        <dbReference type="Proteomes" id="UP000239899"/>
    </source>
</evidence>
<evidence type="ECO:0000256" key="2">
    <source>
        <dbReference type="ARBA" id="ARBA00007456"/>
    </source>
</evidence>
<dbReference type="PANTHER" id="PTHR31238">
    <property type="entry name" value="GERMIN-LIKE PROTEIN SUBFAMILY 3 MEMBER 3"/>
    <property type="match status" value="1"/>
</dbReference>
<evidence type="ECO:0000259" key="10">
    <source>
        <dbReference type="SMART" id="SM00835"/>
    </source>
</evidence>
<gene>
    <name evidence="11" type="ORF">C2E21_2087</name>
</gene>
<dbReference type="GO" id="GO:0030145">
    <property type="term" value="F:manganese ion binding"/>
    <property type="evidence" value="ECO:0007669"/>
    <property type="project" value="UniProtKB-UniRule"/>
</dbReference>
<evidence type="ECO:0000256" key="7">
    <source>
        <dbReference type="PIRSR" id="PIRSR601929-1"/>
    </source>
</evidence>
<dbReference type="Proteomes" id="UP000239899">
    <property type="component" value="Unassembled WGS sequence"/>
</dbReference>
<dbReference type="PRINTS" id="PR00325">
    <property type="entry name" value="GERMIN"/>
</dbReference>
<dbReference type="InterPro" id="IPR006045">
    <property type="entry name" value="Cupin_1"/>
</dbReference>
<comment type="similarity">
    <text evidence="2 9">Belongs to the germin family.</text>
</comment>
<evidence type="ECO:0000256" key="9">
    <source>
        <dbReference type="RuleBase" id="RU366015"/>
    </source>
</evidence>
<keyword evidence="12" id="KW-1185">Reference proteome</keyword>
<keyword evidence="5 7" id="KW-0479">Metal-binding</keyword>
<dbReference type="SUPFAM" id="SSF51182">
    <property type="entry name" value="RmlC-like cupins"/>
    <property type="match status" value="1"/>
</dbReference>
<feature type="domain" description="Cupin type-1" evidence="10">
    <location>
        <begin position="40"/>
        <end position="191"/>
    </location>
</feature>
<keyword evidence="4 9" id="KW-0964">Secreted</keyword>
<protein>
    <recommendedName>
        <fullName evidence="9">Germin-like protein</fullName>
    </recommendedName>
</protein>
<comment type="subcellular location">
    <subcellularLocation>
        <location evidence="1 9">Secreted</location>
        <location evidence="1 9">Extracellular space</location>
        <location evidence="1 9">Apoplast</location>
    </subcellularLocation>
</comment>
<reference evidence="11 12" key="1">
    <citation type="journal article" date="2018" name="Plant J.">
        <title>Genome sequences of Chlorella sorokiniana UTEX 1602 and Micractinium conductrix SAG 241.80: implications to maltose excretion by a green alga.</title>
        <authorList>
            <person name="Arriola M.B."/>
            <person name="Velmurugan N."/>
            <person name="Zhang Y."/>
            <person name="Plunkett M.H."/>
            <person name="Hondzo H."/>
            <person name="Barney B.M."/>
        </authorList>
    </citation>
    <scope>NUCLEOTIDE SEQUENCE [LARGE SCALE GENOMIC DNA]</scope>
    <source>
        <strain evidence="12">UTEX 1602</strain>
    </source>
</reference>
<name>A0A2P6TYI4_CHLSO</name>
<evidence type="ECO:0000256" key="3">
    <source>
        <dbReference type="ARBA" id="ARBA00022523"/>
    </source>
</evidence>
<feature type="binding site" evidence="8">
    <location>
        <position position="94"/>
    </location>
    <ligand>
        <name>Mn(2+)</name>
        <dbReference type="ChEBI" id="CHEBI:29035"/>
    </ligand>
</feature>
<dbReference type="EMBL" id="LHPG02000004">
    <property type="protein sequence ID" value="PRW59125.1"/>
    <property type="molecule type" value="Genomic_DNA"/>
</dbReference>
<dbReference type="AlphaFoldDB" id="A0A2P6TYI4"/>
<dbReference type="OrthoDB" id="1921208at2759"/>
<comment type="caution">
    <text evidence="11">The sequence shown here is derived from an EMBL/GenBank/DDBJ whole genome shotgun (WGS) entry which is preliminary data.</text>
</comment>
<evidence type="ECO:0000256" key="8">
    <source>
        <dbReference type="PIRSR" id="PIRSR601929-2"/>
    </source>
</evidence>